<proteinExistence type="predicted"/>
<reference evidence="1" key="1">
    <citation type="submission" date="2022-07" db="EMBL/GenBank/DDBJ databases">
        <title>Genome Sequence of Lecanicillium saksenae.</title>
        <authorList>
            <person name="Buettner E."/>
        </authorList>
    </citation>
    <scope>NUCLEOTIDE SEQUENCE</scope>
    <source>
        <strain evidence="1">VT-O1</strain>
    </source>
</reference>
<name>A0ACC1QY22_9HYPO</name>
<dbReference type="EMBL" id="JANAKD010000314">
    <property type="protein sequence ID" value="KAJ3495082.1"/>
    <property type="molecule type" value="Genomic_DNA"/>
</dbReference>
<dbReference type="Proteomes" id="UP001148737">
    <property type="component" value="Unassembled WGS sequence"/>
</dbReference>
<organism evidence="1 2">
    <name type="scientific">Lecanicillium saksenae</name>
    <dbReference type="NCBI Taxonomy" id="468837"/>
    <lineage>
        <taxon>Eukaryota</taxon>
        <taxon>Fungi</taxon>
        <taxon>Dikarya</taxon>
        <taxon>Ascomycota</taxon>
        <taxon>Pezizomycotina</taxon>
        <taxon>Sordariomycetes</taxon>
        <taxon>Hypocreomycetidae</taxon>
        <taxon>Hypocreales</taxon>
        <taxon>Cordycipitaceae</taxon>
        <taxon>Lecanicillium</taxon>
    </lineage>
</organism>
<evidence type="ECO:0000313" key="2">
    <source>
        <dbReference type="Proteomes" id="UP001148737"/>
    </source>
</evidence>
<sequence>MARSFTKADYQAEIDLLTRLGPRLTGSEKHQELVNHLEKRLESMGYHVHSDEFSFRYMPPFTSTPSLTVDEHPIDISSVFPYSGFTSPEGISGQLVNLRATLPHWSSARGKIAVVEISNPSISFGALIKVWEGSQPWGLQNNPLLPATIAGASIAKAKANGVQAVILAWDGTISPAAAANQYLPFTFDFQGIPVVFTAGEASSRVVQAAEQGKLAKLTLPSTGLEDASSRTIWAVAEGEKSDETILVVTHTDGINVIEENGHVGVLQLAQDVLATKPQRTHVFVFVSGHMRIPSVSNKGQATSKWLQDHPEWWRGEDGERKAVAGFVIEHLGAMEYVDDPAEGILKRTGRPMREVLYANTRELATLVETEWNGMELGQRTVSKPSAFIQFGEGEPLSQRFIPNVALVTTPVYLLAAWDGNENELIDLAGMARQINSFSKLRELADKIDAQAFGTPIKASAIQYAFQGLSLAVAAGKSWLGLN</sequence>
<comment type="caution">
    <text evidence="1">The sequence shown here is derived from an EMBL/GenBank/DDBJ whole genome shotgun (WGS) entry which is preliminary data.</text>
</comment>
<accession>A0ACC1QY22</accession>
<protein>
    <submittedName>
        <fullName evidence="1">Uncharacterized protein</fullName>
    </submittedName>
</protein>
<keyword evidence="2" id="KW-1185">Reference proteome</keyword>
<gene>
    <name evidence="1" type="ORF">NLG97_g3651</name>
</gene>
<evidence type="ECO:0000313" key="1">
    <source>
        <dbReference type="EMBL" id="KAJ3495082.1"/>
    </source>
</evidence>